<reference evidence="2 3" key="1">
    <citation type="journal article" date="2015" name="Plant Cell">
        <title>Oil accumulation by the oleaginous diatom Fistulifera solaris as revealed by the genome and transcriptome.</title>
        <authorList>
            <person name="Tanaka T."/>
            <person name="Maeda Y."/>
            <person name="Veluchamy A."/>
            <person name="Tanaka M."/>
            <person name="Abida H."/>
            <person name="Marechal E."/>
            <person name="Bowler C."/>
            <person name="Muto M."/>
            <person name="Sunaga Y."/>
            <person name="Tanaka M."/>
            <person name="Yoshino T."/>
            <person name="Taniguchi T."/>
            <person name="Fukuda Y."/>
            <person name="Nemoto M."/>
            <person name="Matsumoto M."/>
            <person name="Wong P.S."/>
            <person name="Aburatani S."/>
            <person name="Fujibuchi W."/>
        </authorList>
    </citation>
    <scope>NUCLEOTIDE SEQUENCE [LARGE SCALE GENOMIC DNA]</scope>
    <source>
        <strain evidence="2 3">JPCC DA0580</strain>
    </source>
</reference>
<feature type="transmembrane region" description="Helical" evidence="1">
    <location>
        <begin position="207"/>
        <end position="224"/>
    </location>
</feature>
<name>A0A1Z5K559_FISSO</name>
<feature type="transmembrane region" description="Helical" evidence="1">
    <location>
        <begin position="125"/>
        <end position="143"/>
    </location>
</feature>
<feature type="transmembrane region" description="Helical" evidence="1">
    <location>
        <begin position="87"/>
        <end position="104"/>
    </location>
</feature>
<proteinExistence type="predicted"/>
<feature type="transmembrane region" description="Helical" evidence="1">
    <location>
        <begin position="27"/>
        <end position="44"/>
    </location>
</feature>
<evidence type="ECO:0000313" key="3">
    <source>
        <dbReference type="Proteomes" id="UP000198406"/>
    </source>
</evidence>
<accession>A0A1Z5K559</accession>
<feature type="transmembrane region" description="Helical" evidence="1">
    <location>
        <begin position="51"/>
        <end position="72"/>
    </location>
</feature>
<keyword evidence="1" id="KW-1133">Transmembrane helix</keyword>
<dbReference type="OrthoDB" id="10267839at2759"/>
<keyword evidence="3" id="KW-1185">Reference proteome</keyword>
<keyword evidence="1" id="KW-0472">Membrane</keyword>
<dbReference type="InParanoid" id="A0A1Z5K559"/>
<feature type="transmembrane region" description="Helical" evidence="1">
    <location>
        <begin position="231"/>
        <end position="250"/>
    </location>
</feature>
<dbReference type="Proteomes" id="UP000198406">
    <property type="component" value="Unassembled WGS sequence"/>
</dbReference>
<comment type="caution">
    <text evidence="2">The sequence shown here is derived from an EMBL/GenBank/DDBJ whole genome shotgun (WGS) entry which is preliminary data.</text>
</comment>
<dbReference type="AlphaFoldDB" id="A0A1Z5K559"/>
<gene>
    <name evidence="2" type="ORF">FisN_28Lh095</name>
</gene>
<dbReference type="InterPro" id="IPR043912">
    <property type="entry name" value="DUF5765"/>
</dbReference>
<dbReference type="Pfam" id="PF19069">
    <property type="entry name" value="DUF5765"/>
    <property type="match status" value="1"/>
</dbReference>
<sequence length="323" mass="36595">MHAPAARSTSSRTVCVPFLTRMCFNQPISGFFAASSYAIAYLAYRKLGIRTAIAIAYFGLMETLQFFQYYVVARPEDNYSKCSDPNNQFLTVVGLLHICFQPYFTSLSSSEFRKYDIKVRYQKDLVTKITLFGGFWLFSRYLFTVLYPDNPDMRPRSTEACPNYEWIVDGYDPWLQRDTPNLPGHSCTFIPDSATKHLAWSSPMYQATYFVPGASLHTFLMFVPGLFCGEWLGMLVLFLTGPLLAMFLTASLHEQAAVWCYFSIMQCFLLVLLPPVVDCTIPKKLIYPGTLGEPTLEYELVESHSNGHANGHANGHSNGKKKN</sequence>
<evidence type="ECO:0000313" key="2">
    <source>
        <dbReference type="EMBL" id="GAX21403.1"/>
    </source>
</evidence>
<feature type="transmembrane region" description="Helical" evidence="1">
    <location>
        <begin position="256"/>
        <end position="277"/>
    </location>
</feature>
<organism evidence="2 3">
    <name type="scientific">Fistulifera solaris</name>
    <name type="common">Oleaginous diatom</name>
    <dbReference type="NCBI Taxonomy" id="1519565"/>
    <lineage>
        <taxon>Eukaryota</taxon>
        <taxon>Sar</taxon>
        <taxon>Stramenopiles</taxon>
        <taxon>Ochrophyta</taxon>
        <taxon>Bacillariophyta</taxon>
        <taxon>Bacillariophyceae</taxon>
        <taxon>Bacillariophycidae</taxon>
        <taxon>Naviculales</taxon>
        <taxon>Naviculaceae</taxon>
        <taxon>Fistulifera</taxon>
    </lineage>
</organism>
<evidence type="ECO:0000256" key="1">
    <source>
        <dbReference type="SAM" id="Phobius"/>
    </source>
</evidence>
<protein>
    <submittedName>
        <fullName evidence="2">Uncharacterized protein</fullName>
    </submittedName>
</protein>
<dbReference type="EMBL" id="BDSP01000166">
    <property type="protein sequence ID" value="GAX21403.1"/>
    <property type="molecule type" value="Genomic_DNA"/>
</dbReference>
<keyword evidence="1" id="KW-0812">Transmembrane</keyword>